<name>A0A9X7TVM6_LACJH</name>
<dbReference type="Gene3D" id="3.40.50.1820">
    <property type="entry name" value="alpha/beta hydrolase"/>
    <property type="match status" value="1"/>
</dbReference>
<dbReference type="PANTHER" id="PTHR48081">
    <property type="entry name" value="AB HYDROLASE SUPERFAMILY PROTEIN C4A8.06C"/>
    <property type="match status" value="1"/>
</dbReference>
<evidence type="ECO:0000259" key="2">
    <source>
        <dbReference type="Pfam" id="PF20434"/>
    </source>
</evidence>
<protein>
    <submittedName>
        <fullName evidence="3">Alpha/beta hydrolase fold domain-containing protein</fullName>
    </submittedName>
</protein>
<dbReference type="InterPro" id="IPR029058">
    <property type="entry name" value="AB_hydrolase_fold"/>
</dbReference>
<dbReference type="SUPFAM" id="SSF53474">
    <property type="entry name" value="alpha/beta-Hydrolases"/>
    <property type="match status" value="1"/>
</dbReference>
<evidence type="ECO:0000256" key="1">
    <source>
        <dbReference type="ARBA" id="ARBA00022801"/>
    </source>
</evidence>
<gene>
    <name evidence="3" type="ORF">GTO82_00625</name>
</gene>
<dbReference type="InterPro" id="IPR049492">
    <property type="entry name" value="BD-FAE-like_dom"/>
</dbReference>
<sequence length="281" mass="31622">MKIENLTLTNFNGREFNVTYYSLQDNPQLLLKKRPLMLVFPGGSFDHLSLREGEPVALAYAAHGFDAAIVSYNLTTDPGRIYPDAALSGLTAVAYFRKNSEKLGLAKDRIMTIGFSAGGHVVSSMNVMAESQKWQSEYHFEHDKVSPNATILGYPLINIKDIGFPLPSYAKEKMPSAKDLLDTAVGVTPQTPPTFIFQAVDDPVVLIDNTIEYITALRKNRVRFEAHLFNKGGHGFSLATPELATKERKADAHLAHWFELSLEWLKDRKIYVWFHVKQKHI</sequence>
<reference evidence="3 4" key="1">
    <citation type="submission" date="2020-01" db="EMBL/GenBank/DDBJ databases">
        <title>Complete and circular genome sequences of six lactobacillus isolates from horses.</title>
        <authorList>
            <person name="Hassan H.M."/>
        </authorList>
    </citation>
    <scope>NUCLEOTIDE SEQUENCE [LARGE SCALE GENOMIC DNA]</scope>
    <source>
        <strain evidence="3 4">3DG</strain>
    </source>
</reference>
<organism evidence="3 4">
    <name type="scientific">Lactobacillus johnsonii</name>
    <dbReference type="NCBI Taxonomy" id="33959"/>
    <lineage>
        <taxon>Bacteria</taxon>
        <taxon>Bacillati</taxon>
        <taxon>Bacillota</taxon>
        <taxon>Bacilli</taxon>
        <taxon>Lactobacillales</taxon>
        <taxon>Lactobacillaceae</taxon>
        <taxon>Lactobacillus</taxon>
    </lineage>
</organism>
<dbReference type="AlphaFoldDB" id="A0A9X7TVM6"/>
<keyword evidence="1 3" id="KW-0378">Hydrolase</keyword>
<dbReference type="GO" id="GO:0016787">
    <property type="term" value="F:hydrolase activity"/>
    <property type="evidence" value="ECO:0007669"/>
    <property type="project" value="UniProtKB-KW"/>
</dbReference>
<proteinExistence type="predicted"/>
<evidence type="ECO:0000313" key="4">
    <source>
        <dbReference type="Proteomes" id="UP000510788"/>
    </source>
</evidence>
<evidence type="ECO:0000313" key="3">
    <source>
        <dbReference type="EMBL" id="QLL67465.1"/>
    </source>
</evidence>
<dbReference type="PANTHER" id="PTHR48081:SF6">
    <property type="entry name" value="PEPTIDASE S9 PROLYL OLIGOPEPTIDASE CATALYTIC DOMAIN-CONTAINING PROTEIN"/>
    <property type="match status" value="1"/>
</dbReference>
<dbReference type="EMBL" id="CP047409">
    <property type="protein sequence ID" value="QLL67465.1"/>
    <property type="molecule type" value="Genomic_DNA"/>
</dbReference>
<feature type="domain" description="BD-FAE-like" evidence="2">
    <location>
        <begin position="33"/>
        <end position="211"/>
    </location>
</feature>
<dbReference type="RefSeq" id="WP_180873410.1">
    <property type="nucleotide sequence ID" value="NZ_CP047409.1"/>
</dbReference>
<dbReference type="InterPro" id="IPR050300">
    <property type="entry name" value="GDXG_lipolytic_enzyme"/>
</dbReference>
<accession>A0A9X7TVM6</accession>
<dbReference type="Proteomes" id="UP000510788">
    <property type="component" value="Chromosome"/>
</dbReference>
<dbReference type="Pfam" id="PF20434">
    <property type="entry name" value="BD-FAE"/>
    <property type="match status" value="1"/>
</dbReference>